<feature type="non-terminal residue" evidence="1">
    <location>
        <position position="1"/>
    </location>
</feature>
<sequence>ISTTPMMQAMALDPQSVRYSLQKPEFSRIKIHNVLRYNSEEIIWYDYGLSLK</sequence>
<name>A0ABN7V8J7_GIGMA</name>
<keyword evidence="2" id="KW-1185">Reference proteome</keyword>
<evidence type="ECO:0000313" key="2">
    <source>
        <dbReference type="Proteomes" id="UP000789901"/>
    </source>
</evidence>
<dbReference type="EMBL" id="CAJVQB010010975">
    <property type="protein sequence ID" value="CAG8744263.1"/>
    <property type="molecule type" value="Genomic_DNA"/>
</dbReference>
<accession>A0ABN7V8J7</accession>
<comment type="caution">
    <text evidence="1">The sequence shown here is derived from an EMBL/GenBank/DDBJ whole genome shotgun (WGS) entry which is preliminary data.</text>
</comment>
<proteinExistence type="predicted"/>
<protein>
    <submittedName>
        <fullName evidence="1">20362_t:CDS:1</fullName>
    </submittedName>
</protein>
<evidence type="ECO:0000313" key="1">
    <source>
        <dbReference type="EMBL" id="CAG8744263.1"/>
    </source>
</evidence>
<gene>
    <name evidence="1" type="ORF">GMARGA_LOCUS15698</name>
</gene>
<dbReference type="Proteomes" id="UP000789901">
    <property type="component" value="Unassembled WGS sequence"/>
</dbReference>
<organism evidence="1 2">
    <name type="scientific">Gigaspora margarita</name>
    <dbReference type="NCBI Taxonomy" id="4874"/>
    <lineage>
        <taxon>Eukaryota</taxon>
        <taxon>Fungi</taxon>
        <taxon>Fungi incertae sedis</taxon>
        <taxon>Mucoromycota</taxon>
        <taxon>Glomeromycotina</taxon>
        <taxon>Glomeromycetes</taxon>
        <taxon>Diversisporales</taxon>
        <taxon>Gigasporaceae</taxon>
        <taxon>Gigaspora</taxon>
    </lineage>
</organism>
<reference evidence="1 2" key="1">
    <citation type="submission" date="2021-06" db="EMBL/GenBank/DDBJ databases">
        <authorList>
            <person name="Kallberg Y."/>
            <person name="Tangrot J."/>
            <person name="Rosling A."/>
        </authorList>
    </citation>
    <scope>NUCLEOTIDE SEQUENCE [LARGE SCALE GENOMIC DNA]</scope>
    <source>
        <strain evidence="1 2">120-4 pot B 10/14</strain>
    </source>
</reference>